<dbReference type="GO" id="GO:0008235">
    <property type="term" value="F:metalloexopeptidase activity"/>
    <property type="evidence" value="ECO:0007669"/>
    <property type="project" value="InterPro"/>
</dbReference>
<dbReference type="PANTHER" id="PTHR12147:SF26">
    <property type="entry name" value="PEPTIDASE M28 DOMAIN-CONTAINING PROTEIN"/>
    <property type="match status" value="1"/>
</dbReference>
<dbReference type="Pfam" id="PF04389">
    <property type="entry name" value="Peptidase_M28"/>
    <property type="match status" value="1"/>
</dbReference>
<feature type="transmembrane region" description="Helical" evidence="1">
    <location>
        <begin position="502"/>
        <end position="527"/>
    </location>
</feature>
<comment type="caution">
    <text evidence="3">The sequence shown here is derived from an EMBL/GenBank/DDBJ whole genome shotgun (WGS) entry which is preliminary data.</text>
</comment>
<dbReference type="AlphaFoldDB" id="A0A941E3V3"/>
<protein>
    <submittedName>
        <fullName evidence="3">M28 family peptidase</fullName>
    </submittedName>
</protein>
<feature type="transmembrane region" description="Helical" evidence="1">
    <location>
        <begin position="471"/>
        <end position="490"/>
    </location>
</feature>
<feature type="transmembrane region" description="Helical" evidence="1">
    <location>
        <begin position="533"/>
        <end position="554"/>
    </location>
</feature>
<evidence type="ECO:0000313" key="4">
    <source>
        <dbReference type="Proteomes" id="UP000678545"/>
    </source>
</evidence>
<reference evidence="3" key="1">
    <citation type="submission" date="2021-04" db="EMBL/GenBank/DDBJ databases">
        <title>novel species isolated from subtropical streams in China.</title>
        <authorList>
            <person name="Lu H."/>
        </authorList>
    </citation>
    <scope>NUCLEOTIDE SEQUENCE</scope>
    <source>
        <strain evidence="3">FT137W</strain>
    </source>
</reference>
<feature type="transmembrane region" description="Helical" evidence="1">
    <location>
        <begin position="375"/>
        <end position="396"/>
    </location>
</feature>
<proteinExistence type="predicted"/>
<gene>
    <name evidence="3" type="ORF">KDM90_11040</name>
</gene>
<evidence type="ECO:0000256" key="1">
    <source>
        <dbReference type="SAM" id="Phobius"/>
    </source>
</evidence>
<dbReference type="InterPro" id="IPR007484">
    <property type="entry name" value="Peptidase_M28"/>
</dbReference>
<name>A0A941E3V3_9BURK</name>
<keyword evidence="1" id="KW-1133">Transmembrane helix</keyword>
<feature type="transmembrane region" description="Helical" evidence="1">
    <location>
        <begin position="566"/>
        <end position="588"/>
    </location>
</feature>
<keyword evidence="1" id="KW-0812">Transmembrane</keyword>
<dbReference type="Proteomes" id="UP000678545">
    <property type="component" value="Unassembled WGS sequence"/>
</dbReference>
<feature type="transmembrane region" description="Helical" evidence="1">
    <location>
        <begin position="344"/>
        <end position="363"/>
    </location>
</feature>
<keyword evidence="4" id="KW-1185">Reference proteome</keyword>
<feature type="transmembrane region" description="Helical" evidence="1">
    <location>
        <begin position="445"/>
        <end position="465"/>
    </location>
</feature>
<dbReference type="Gene3D" id="3.40.630.10">
    <property type="entry name" value="Zn peptidases"/>
    <property type="match status" value="1"/>
</dbReference>
<evidence type="ECO:0000313" key="3">
    <source>
        <dbReference type="EMBL" id="MBR7800531.1"/>
    </source>
</evidence>
<dbReference type="EMBL" id="JAGSPJ010000004">
    <property type="protein sequence ID" value="MBR7800531.1"/>
    <property type="molecule type" value="Genomic_DNA"/>
</dbReference>
<feature type="transmembrane region" description="Helical" evidence="1">
    <location>
        <begin position="416"/>
        <end position="433"/>
    </location>
</feature>
<dbReference type="SUPFAM" id="SSF53187">
    <property type="entry name" value="Zn-dependent exopeptidases"/>
    <property type="match status" value="1"/>
</dbReference>
<evidence type="ECO:0000259" key="2">
    <source>
        <dbReference type="Pfam" id="PF04389"/>
    </source>
</evidence>
<feature type="transmembrane region" description="Helical" evidence="1">
    <location>
        <begin position="12"/>
        <end position="30"/>
    </location>
</feature>
<accession>A0A941E3V3</accession>
<feature type="domain" description="Peptidase M28" evidence="2">
    <location>
        <begin position="133"/>
        <end position="310"/>
    </location>
</feature>
<dbReference type="RefSeq" id="WP_212675659.1">
    <property type="nucleotide sequence ID" value="NZ_JAGSPJ010000004.1"/>
</dbReference>
<keyword evidence="1" id="KW-0472">Membrane</keyword>
<dbReference type="PANTHER" id="PTHR12147">
    <property type="entry name" value="METALLOPEPTIDASE M28 FAMILY MEMBER"/>
    <property type="match status" value="1"/>
</dbReference>
<dbReference type="GO" id="GO:0006508">
    <property type="term" value="P:proteolysis"/>
    <property type="evidence" value="ECO:0007669"/>
    <property type="project" value="InterPro"/>
</dbReference>
<dbReference type="InterPro" id="IPR045175">
    <property type="entry name" value="M28_fam"/>
</dbReference>
<organism evidence="3 4">
    <name type="scientific">Undibacterium fentianense</name>
    <dbReference type="NCBI Taxonomy" id="2828728"/>
    <lineage>
        <taxon>Bacteria</taxon>
        <taxon>Pseudomonadati</taxon>
        <taxon>Pseudomonadota</taxon>
        <taxon>Betaproteobacteria</taxon>
        <taxon>Burkholderiales</taxon>
        <taxon>Oxalobacteraceae</taxon>
        <taxon>Undibacterium</taxon>
    </lineage>
</organism>
<sequence length="793" mass="87922">MRFSPYLSSRQAWSSLAILFAIILLIRFSLQHLQPVLHTEERSTQLGFSLKSAQSQLHQITRERHPIGSKAHARVRDYLIEEIRAIGLVPEIQRHFASFEKGTSNGQVENILVRLPGRLAGHQTDSSKLAPTKKSLLLVAHYDAVPMSFGASDDGVSVVSILQSLRALKSQGPLLNDVLVLLSDGEEAGLLGASGFAQAHPWMAEVGMVLNFDNRGNAGPVLMFEPSMGNAKLIAGLAQAVPTVVSNSVMYEVYKALPNDTDFTVFRQRGIPGLNFAMIQNLSSYHTRYDRSELISPASQQQQGEMMLQLLKYFGEQDLNQLSGTDSIYFNFPGLGLLHYPVSYALPLALFITLLWISCVWYWRQRESIRYTRVLASATAFLVLTGGIGWSVQLIWNQLIQALPSYLDMHDQDPGHFYLLGIMLASLLLFGVAKQFLSRWIRSSEWTLGTSFIWIILLALTSIRFPGASFLFAWPLLFVILSLLLSLYFSRRQSTDASQAESLASGWIIFAGSAFMLVLFAPLILLFNVALGFHLIAVPVILFIICLGLLSPLLDRLISAIKAKWIVLATMMASVSAFGLGAQATAAYHEAYPIPPQLIYVAYPQTKQYVWLSPNQVLDRTKLRMFKADSVRQTQPELFGKGIPRANWPYWVNPASDAGLVAPSIEIESDQTIEHEGTVERQVRLLLRQDSHASNTRIQIEGSPVLSAELQGQTLSRTSKDNWFSSVHAMPAEGVRLVFRLPAGLPAHTVKVRLISSFYALPTNDRSATIATQIPSANTVDFIALAINSLDLP</sequence>